<dbReference type="InterPro" id="IPR050641">
    <property type="entry name" value="RIFMO-like"/>
</dbReference>
<evidence type="ECO:0000256" key="4">
    <source>
        <dbReference type="SAM" id="MobiDB-lite"/>
    </source>
</evidence>
<proteinExistence type="predicted"/>
<keyword evidence="3" id="KW-0274">FAD</keyword>
<feature type="compositionally biased region" description="Low complexity" evidence="4">
    <location>
        <begin position="377"/>
        <end position="388"/>
    </location>
</feature>
<gene>
    <name evidence="6" type="ORF">Strvi_5404</name>
</gene>
<dbReference type="PANTHER" id="PTHR43004:SF19">
    <property type="entry name" value="BINDING MONOOXYGENASE, PUTATIVE (JCVI)-RELATED"/>
    <property type="match status" value="1"/>
</dbReference>
<evidence type="ECO:0000313" key="6">
    <source>
        <dbReference type="EMBL" id="AEM84931.1"/>
    </source>
</evidence>
<feature type="compositionally biased region" description="Basic residues" evidence="4">
    <location>
        <begin position="454"/>
        <end position="488"/>
    </location>
</feature>
<dbReference type="InterPro" id="IPR002938">
    <property type="entry name" value="FAD-bd"/>
</dbReference>
<comment type="cofactor">
    <cofactor evidence="1">
        <name>FAD</name>
        <dbReference type="ChEBI" id="CHEBI:57692"/>
    </cofactor>
</comment>
<dbReference type="GO" id="GO:0071949">
    <property type="term" value="F:FAD binding"/>
    <property type="evidence" value="ECO:0007669"/>
    <property type="project" value="InterPro"/>
</dbReference>
<keyword evidence="6" id="KW-0503">Monooxygenase</keyword>
<dbReference type="Gene3D" id="3.30.70.2450">
    <property type="match status" value="1"/>
</dbReference>
<accession>G2NUW5</accession>
<evidence type="ECO:0000256" key="3">
    <source>
        <dbReference type="ARBA" id="ARBA00022827"/>
    </source>
</evidence>
<dbReference type="Gene3D" id="3.40.30.120">
    <property type="match status" value="1"/>
</dbReference>
<evidence type="ECO:0000256" key="1">
    <source>
        <dbReference type="ARBA" id="ARBA00001974"/>
    </source>
</evidence>
<dbReference type="InterPro" id="IPR036188">
    <property type="entry name" value="FAD/NAD-bd_sf"/>
</dbReference>
<feature type="region of interest" description="Disordered" evidence="4">
    <location>
        <begin position="377"/>
        <end position="397"/>
    </location>
</feature>
<dbReference type="eggNOG" id="COG0654">
    <property type="taxonomic scope" value="Bacteria"/>
</dbReference>
<evidence type="ECO:0000256" key="2">
    <source>
        <dbReference type="ARBA" id="ARBA00022630"/>
    </source>
</evidence>
<feature type="domain" description="FAD-binding" evidence="5">
    <location>
        <begin position="9"/>
        <end position="345"/>
    </location>
</feature>
<dbReference type="RefSeq" id="WP_014058417.1">
    <property type="nucleotide sequence ID" value="NC_015957.1"/>
</dbReference>
<dbReference type="NCBIfam" id="NF004832">
    <property type="entry name" value="PRK06184.1"/>
    <property type="match status" value="1"/>
</dbReference>
<dbReference type="GO" id="GO:0016709">
    <property type="term" value="F:oxidoreductase activity, acting on paired donors, with incorporation or reduction of molecular oxygen, NAD(P)H as one donor, and incorporation of one atom of oxygen"/>
    <property type="evidence" value="ECO:0007669"/>
    <property type="project" value="UniProtKB-ARBA"/>
</dbReference>
<keyword evidence="7" id="KW-1185">Reference proteome</keyword>
<dbReference type="EMBL" id="CP002994">
    <property type="protein sequence ID" value="AEM84931.1"/>
    <property type="molecule type" value="Genomic_DNA"/>
</dbReference>
<evidence type="ECO:0000259" key="5">
    <source>
        <dbReference type="Pfam" id="PF01494"/>
    </source>
</evidence>
<keyword evidence="6" id="KW-0560">Oxidoreductase</keyword>
<sequence>MDTTAPAADCDVLVVGAGPTGLTAACELARRGVSVRVVDKAAAPFNGSRGKGLQPRTLEVLDNLGVAGRLITLGRFRMPLRFHDADGTFRDVDLSGGAEPTPDSPYARTLLIPQWRVEETLRERLEELGTTVEWNSPVADLVRHTGHVEVVFADGGRATARYVIGADGGSGAVRRLLGVAFLGATDEDERMLLGDVRLDGLDRDHWHIWQGPQGGSVALCPLPATDTFQIQAPVAPGDSGAPTLETFQRLVDTLIGPDAVRLREATWLSRWRLNVRMVDRYRVGRVFLAGDAAHVHSPAGGQGMNTGVQDAVNIGWKLAAVLQGADESLLDTYQAERLPVAAAVLGLSSRLMGQGIGEHGEDTERMLQIGHTYRGGPLAPASPAEAEGPGAGDRAPDAPCHRADGRRVRLFDLQRGGHWTLYGFGVRPRPSHPAVRAVAIDGEAGGEITDTGGHARRAVRRHRGRVRPGPPRRAHRRPHPRRGGHRRLPAPCPAPSPLAGPCGQRRPPR</sequence>
<dbReference type="SUPFAM" id="SSF51905">
    <property type="entry name" value="FAD/NAD(P)-binding domain"/>
    <property type="match status" value="1"/>
</dbReference>
<dbReference type="AlphaFoldDB" id="G2NUW5"/>
<dbReference type="PRINTS" id="PR00420">
    <property type="entry name" value="RNGMNOXGNASE"/>
</dbReference>
<name>G2NUW5_STRV4</name>
<organism evidence="6 7">
    <name type="scientific">Streptomyces violaceusniger (strain Tu 4113)</name>
    <dbReference type="NCBI Taxonomy" id="653045"/>
    <lineage>
        <taxon>Bacteria</taxon>
        <taxon>Bacillati</taxon>
        <taxon>Actinomycetota</taxon>
        <taxon>Actinomycetes</taxon>
        <taxon>Kitasatosporales</taxon>
        <taxon>Streptomycetaceae</taxon>
        <taxon>Streptomyces</taxon>
        <taxon>Streptomyces violaceusniger group</taxon>
    </lineage>
</organism>
<dbReference type="HOGENOM" id="CLU_009665_20_3_11"/>
<dbReference type="Gene3D" id="3.50.50.60">
    <property type="entry name" value="FAD/NAD(P)-binding domain"/>
    <property type="match status" value="1"/>
</dbReference>
<reference evidence="6" key="1">
    <citation type="submission" date="2011-08" db="EMBL/GenBank/DDBJ databases">
        <title>Complete sequence of chromosome of Streptomyces violaceusniger Tu 4113.</title>
        <authorList>
            <consortium name="US DOE Joint Genome Institute"/>
            <person name="Lucas S."/>
            <person name="Han J."/>
            <person name="Lapidus A."/>
            <person name="Cheng J.-F."/>
            <person name="Goodwin L."/>
            <person name="Pitluck S."/>
            <person name="Peters L."/>
            <person name="Ivanova N."/>
            <person name="Daligault H."/>
            <person name="Detter J.C."/>
            <person name="Han C."/>
            <person name="Tapia R."/>
            <person name="Land M."/>
            <person name="Hauser L."/>
            <person name="Kyrpides N."/>
            <person name="Ivanova N."/>
            <person name="Pagani I."/>
            <person name="Hagen A."/>
            <person name="Katz L."/>
            <person name="Fiedler H.-P."/>
            <person name="Keasling J."/>
            <person name="Fortman J."/>
            <person name="Woyke T."/>
        </authorList>
    </citation>
    <scope>NUCLEOTIDE SEQUENCE [LARGE SCALE GENOMIC DNA]</scope>
    <source>
        <strain evidence="6">Tu 4113</strain>
    </source>
</reference>
<dbReference type="Proteomes" id="UP000008703">
    <property type="component" value="Chromosome"/>
</dbReference>
<evidence type="ECO:0000313" key="7">
    <source>
        <dbReference type="Proteomes" id="UP000008703"/>
    </source>
</evidence>
<protein>
    <submittedName>
        <fullName evidence="6">FAD-binding monooxygenase</fullName>
    </submittedName>
</protein>
<keyword evidence="2" id="KW-0285">Flavoprotein</keyword>
<dbReference type="Pfam" id="PF01494">
    <property type="entry name" value="FAD_binding_3"/>
    <property type="match status" value="1"/>
</dbReference>
<feature type="region of interest" description="Disordered" evidence="4">
    <location>
        <begin position="443"/>
        <end position="509"/>
    </location>
</feature>
<dbReference type="KEGG" id="svl:Strvi_5404"/>
<dbReference type="PANTHER" id="PTHR43004">
    <property type="entry name" value="TRK SYSTEM POTASSIUM UPTAKE PROTEIN"/>
    <property type="match status" value="1"/>
</dbReference>